<name>A0A848G6Y9_9RHOO</name>
<feature type="compositionally biased region" description="Low complexity" evidence="2">
    <location>
        <begin position="131"/>
        <end position="149"/>
    </location>
</feature>
<feature type="region of interest" description="Disordered" evidence="2">
    <location>
        <begin position="336"/>
        <end position="397"/>
    </location>
</feature>
<feature type="coiled-coil region" evidence="1">
    <location>
        <begin position="236"/>
        <end position="263"/>
    </location>
</feature>
<reference evidence="3 4" key="1">
    <citation type="submission" date="2020-04" db="EMBL/GenBank/DDBJ databases">
        <title>Zoogloea sp. G-4-1-14 isolated from soil.</title>
        <authorList>
            <person name="Dahal R.H."/>
        </authorList>
    </citation>
    <scope>NUCLEOTIDE SEQUENCE [LARGE SCALE GENOMIC DNA]</scope>
    <source>
        <strain evidence="3 4">G-4-1-14</strain>
    </source>
</reference>
<protein>
    <recommendedName>
        <fullName evidence="5">Type 4 pilus biogenesis</fullName>
    </recommendedName>
</protein>
<feature type="compositionally biased region" description="Low complexity" evidence="2">
    <location>
        <begin position="108"/>
        <end position="118"/>
    </location>
</feature>
<proteinExistence type="predicted"/>
<evidence type="ECO:0000313" key="4">
    <source>
        <dbReference type="Proteomes" id="UP000580043"/>
    </source>
</evidence>
<sequence length="589" mass="62255">MTHSSLGEPLRAEVRIVRTPGETLDAGCVKVVSGASEDIPWIGSARVRVSGEHLLLSTREPVNHPIAMIGVRIGCGSELRRDFTLMLAPPAIRSVTPPTLAPVDDTAEAAAVQAAPRARTPRREPAVRGEATGTPAPASTRPAAARKAGVSPDSPVERRPATRNPAATAPRLAAPTQPPVLGGDGDRLLIGAGDEARLVPLRMSPLLANPPRSDNTKAERPALSIEQRTVAEIDDRIAAQLELDEKIKRLEEYQAMLKEKVAQLDMPGAAPSAQPAAPPPPQAASPQAVPAPVSAAPAEDLGFLAGLPAWAAPLAGLLAVLAGGAALIRLRRGREGGEDLSLPTHTETTGSSEAPPAASPVAAAAPPAQAPAQAQAQAHTSVAGNATSGQVPAQQEHGDEWVEPTFAPAHPIPFDETVDEHDSALELAEIMMSFGRTQGAAETLADYIRSNPRQAVKPWLKLLEVYHVAGMRAEFEALTRQLNKTFNVKMIGWSDFKVALSTPDTIEQMPHLVSRLQELWGTQEAQVYIHGILRDNRNGTRQGFPLAVVEELLLMLAVLDDQLGTYKPPTELSLLEMEPPASAEKAAAA</sequence>
<evidence type="ECO:0008006" key="5">
    <source>
        <dbReference type="Google" id="ProtNLM"/>
    </source>
</evidence>
<feature type="compositionally biased region" description="Polar residues" evidence="2">
    <location>
        <begin position="379"/>
        <end position="393"/>
    </location>
</feature>
<comment type="caution">
    <text evidence="3">The sequence shown here is derived from an EMBL/GenBank/DDBJ whole genome shotgun (WGS) entry which is preliminary data.</text>
</comment>
<accession>A0A848G6Y9</accession>
<feature type="compositionally biased region" description="Low complexity" evidence="2">
    <location>
        <begin position="162"/>
        <end position="175"/>
    </location>
</feature>
<dbReference type="Proteomes" id="UP000580043">
    <property type="component" value="Unassembled WGS sequence"/>
</dbReference>
<feature type="region of interest" description="Disordered" evidence="2">
    <location>
        <begin position="108"/>
        <end position="182"/>
    </location>
</feature>
<evidence type="ECO:0000256" key="1">
    <source>
        <dbReference type="SAM" id="Coils"/>
    </source>
</evidence>
<dbReference type="RefSeq" id="WP_169146214.1">
    <property type="nucleotide sequence ID" value="NZ_JABBGA010000009.1"/>
</dbReference>
<dbReference type="EMBL" id="JABBGA010000009">
    <property type="protein sequence ID" value="NML26676.1"/>
    <property type="molecule type" value="Genomic_DNA"/>
</dbReference>
<feature type="region of interest" description="Disordered" evidence="2">
    <location>
        <begin position="266"/>
        <end position="291"/>
    </location>
</feature>
<gene>
    <name evidence="3" type="ORF">HHL15_13050</name>
</gene>
<organism evidence="3 4">
    <name type="scientific">Zoogloea dura</name>
    <dbReference type="NCBI Taxonomy" id="2728840"/>
    <lineage>
        <taxon>Bacteria</taxon>
        <taxon>Pseudomonadati</taxon>
        <taxon>Pseudomonadota</taxon>
        <taxon>Betaproteobacteria</taxon>
        <taxon>Rhodocyclales</taxon>
        <taxon>Zoogloeaceae</taxon>
        <taxon>Zoogloea</taxon>
    </lineage>
</organism>
<feature type="compositionally biased region" description="Polar residues" evidence="2">
    <location>
        <begin position="343"/>
        <end position="352"/>
    </location>
</feature>
<dbReference type="AlphaFoldDB" id="A0A848G6Y9"/>
<evidence type="ECO:0000256" key="2">
    <source>
        <dbReference type="SAM" id="MobiDB-lite"/>
    </source>
</evidence>
<keyword evidence="4" id="KW-1185">Reference proteome</keyword>
<evidence type="ECO:0000313" key="3">
    <source>
        <dbReference type="EMBL" id="NML26676.1"/>
    </source>
</evidence>
<feature type="compositionally biased region" description="Low complexity" evidence="2">
    <location>
        <begin position="354"/>
        <end position="378"/>
    </location>
</feature>
<keyword evidence="1" id="KW-0175">Coiled coil</keyword>